<evidence type="ECO:0000256" key="2">
    <source>
        <dbReference type="ARBA" id="ARBA00023125"/>
    </source>
</evidence>
<feature type="region of interest" description="Disordered" evidence="4">
    <location>
        <begin position="338"/>
        <end position="367"/>
    </location>
</feature>
<keyword evidence="1" id="KW-0805">Transcription regulation</keyword>
<dbReference type="Gene3D" id="3.40.50.2300">
    <property type="match status" value="2"/>
</dbReference>
<keyword evidence="2" id="KW-0238">DNA-binding</keyword>
<organism evidence="6 7">
    <name type="scientific">Rhodococcus opacus</name>
    <name type="common">Nocardia opaca</name>
    <dbReference type="NCBI Taxonomy" id="37919"/>
    <lineage>
        <taxon>Bacteria</taxon>
        <taxon>Bacillati</taxon>
        <taxon>Actinomycetota</taxon>
        <taxon>Actinomycetes</taxon>
        <taxon>Mycobacteriales</taxon>
        <taxon>Nocardiaceae</taxon>
        <taxon>Rhodococcus</taxon>
    </lineage>
</organism>
<dbReference type="InterPro" id="IPR010982">
    <property type="entry name" value="Lambda_DNA-bd_dom_sf"/>
</dbReference>
<reference evidence="7" key="1">
    <citation type="submission" date="2018-02" db="EMBL/GenBank/DDBJ databases">
        <title>Draft genome sequencing of Rhodococcus opacus KU647198.</title>
        <authorList>
            <person name="Zheng B.-X."/>
        </authorList>
    </citation>
    <scope>NUCLEOTIDE SEQUENCE [LARGE SCALE GENOMIC DNA]</scope>
    <source>
        <strain evidence="7">04-OD7</strain>
    </source>
</reference>
<dbReference type="Gene3D" id="1.10.260.40">
    <property type="entry name" value="lambda repressor-like DNA-binding domains"/>
    <property type="match status" value="1"/>
</dbReference>
<dbReference type="InterPro" id="IPR028082">
    <property type="entry name" value="Peripla_BP_I"/>
</dbReference>
<dbReference type="PROSITE" id="PS50932">
    <property type="entry name" value="HTH_LACI_2"/>
    <property type="match status" value="1"/>
</dbReference>
<comment type="caution">
    <text evidence="6">The sequence shown here is derived from an EMBL/GenBank/DDBJ whole genome shotgun (WGS) entry which is preliminary data.</text>
</comment>
<dbReference type="PANTHER" id="PTHR30146:SF109">
    <property type="entry name" value="HTH-TYPE TRANSCRIPTIONAL REGULATOR GALS"/>
    <property type="match status" value="1"/>
</dbReference>
<dbReference type="Pfam" id="PF13377">
    <property type="entry name" value="Peripla_BP_3"/>
    <property type="match status" value="1"/>
</dbReference>
<dbReference type="InterPro" id="IPR046335">
    <property type="entry name" value="LacI/GalR-like_sensor"/>
</dbReference>
<dbReference type="Proteomes" id="UP000239290">
    <property type="component" value="Unassembled WGS sequence"/>
</dbReference>
<dbReference type="SUPFAM" id="SSF47413">
    <property type="entry name" value="lambda repressor-like DNA-binding domains"/>
    <property type="match status" value="1"/>
</dbReference>
<dbReference type="Pfam" id="PF00356">
    <property type="entry name" value="LacI"/>
    <property type="match status" value="1"/>
</dbReference>
<evidence type="ECO:0000259" key="5">
    <source>
        <dbReference type="PROSITE" id="PS50932"/>
    </source>
</evidence>
<dbReference type="GO" id="GO:0003700">
    <property type="term" value="F:DNA-binding transcription factor activity"/>
    <property type="evidence" value="ECO:0007669"/>
    <property type="project" value="TreeGrafter"/>
</dbReference>
<dbReference type="SMART" id="SM00354">
    <property type="entry name" value="HTH_LACI"/>
    <property type="match status" value="1"/>
</dbReference>
<evidence type="ECO:0000313" key="7">
    <source>
        <dbReference type="Proteomes" id="UP000239290"/>
    </source>
</evidence>
<dbReference type="PROSITE" id="PS00356">
    <property type="entry name" value="HTH_LACI_1"/>
    <property type="match status" value="1"/>
</dbReference>
<dbReference type="CDD" id="cd06285">
    <property type="entry name" value="PBP1_LacI-like"/>
    <property type="match status" value="1"/>
</dbReference>
<dbReference type="SUPFAM" id="SSF53822">
    <property type="entry name" value="Periplasmic binding protein-like I"/>
    <property type="match status" value="1"/>
</dbReference>
<dbReference type="InterPro" id="IPR000843">
    <property type="entry name" value="HTH_LacI"/>
</dbReference>
<dbReference type="EMBL" id="PUIO01000096">
    <property type="protein sequence ID" value="PQP13914.1"/>
    <property type="molecule type" value="Genomic_DNA"/>
</dbReference>
<name>A0A2S8IGK5_RHOOP</name>
<evidence type="ECO:0000256" key="3">
    <source>
        <dbReference type="ARBA" id="ARBA00023163"/>
    </source>
</evidence>
<dbReference type="AlphaFoldDB" id="A0A2S8IGK5"/>
<evidence type="ECO:0000313" key="6">
    <source>
        <dbReference type="EMBL" id="PQP13914.1"/>
    </source>
</evidence>
<dbReference type="PANTHER" id="PTHR30146">
    <property type="entry name" value="LACI-RELATED TRANSCRIPTIONAL REPRESSOR"/>
    <property type="match status" value="1"/>
</dbReference>
<dbReference type="GO" id="GO:0000976">
    <property type="term" value="F:transcription cis-regulatory region binding"/>
    <property type="evidence" value="ECO:0007669"/>
    <property type="project" value="TreeGrafter"/>
</dbReference>
<dbReference type="RefSeq" id="WP_105423730.1">
    <property type="nucleotide sequence ID" value="NZ_PUIO01000096.1"/>
</dbReference>
<evidence type="ECO:0000256" key="1">
    <source>
        <dbReference type="ARBA" id="ARBA00023015"/>
    </source>
</evidence>
<proteinExistence type="predicted"/>
<protein>
    <submittedName>
        <fullName evidence="6">LacI family transcriptional regulator</fullName>
    </submittedName>
</protein>
<sequence>MEANGSAPQRARDGKHVVTLREVADAAGVSTSTVSRVLDDRVPPSRSATAERVRAVADQLGYRRNTFASSLRRGQTATIGVLVPRLSDTVMALMYEAISRAATRLGYFTVVATTGDNPADESDAARTLLARNVDGLIVASSRRDDPLPRELRERGVPHALVLRTDGISPSSVGDDEAGGYLATRHLIDLGHTDIAVLSGPLFASTAVGRLAGARKALREAGIAEVPEWIVETTFGIEDGEEAGYRLFRSASRPTAVFAANDNLALGVVAAAHRCSLTVGDDVALVGYNDIPLSQRLPVPLTSVRTPFDQIAATALDLMLATTTPVGDPIRRAMPTLIPRRSSGSHRATIAAGPPPTAASVTRSEGRS</sequence>
<evidence type="ECO:0000256" key="4">
    <source>
        <dbReference type="SAM" id="MobiDB-lite"/>
    </source>
</evidence>
<accession>A0A2S8IGK5</accession>
<dbReference type="CDD" id="cd01392">
    <property type="entry name" value="HTH_LacI"/>
    <property type="match status" value="1"/>
</dbReference>
<keyword evidence="3" id="KW-0804">Transcription</keyword>
<gene>
    <name evidence="6" type="ORF">C5613_41815</name>
</gene>
<feature type="domain" description="HTH lacI-type" evidence="5">
    <location>
        <begin position="18"/>
        <end position="73"/>
    </location>
</feature>